<name>A0AAD6Z4V5_9AGAR</name>
<accession>A0AAD6Z4V5</accession>
<evidence type="ECO:0000313" key="2">
    <source>
        <dbReference type="Proteomes" id="UP001218218"/>
    </source>
</evidence>
<protein>
    <submittedName>
        <fullName evidence="1">Uncharacterized protein</fullName>
    </submittedName>
</protein>
<comment type="caution">
    <text evidence="1">The sequence shown here is derived from an EMBL/GenBank/DDBJ whole genome shotgun (WGS) entry which is preliminary data.</text>
</comment>
<dbReference type="AlphaFoldDB" id="A0AAD6Z4V5"/>
<sequence>MASPLVLHGIPIRDLWTPPQLGRLPTCVAMYFPTPSAAAVDRSPSTGLFPPHSPTHVLARPPSTYLHNIHRHRFGLPFIWWTDIHRRT</sequence>
<evidence type="ECO:0000313" key="1">
    <source>
        <dbReference type="EMBL" id="KAJ7306699.1"/>
    </source>
</evidence>
<gene>
    <name evidence="1" type="ORF">DFH08DRAFT_1088903</name>
</gene>
<dbReference type="EMBL" id="JARIHO010000092">
    <property type="protein sequence ID" value="KAJ7306699.1"/>
    <property type="molecule type" value="Genomic_DNA"/>
</dbReference>
<organism evidence="1 2">
    <name type="scientific">Mycena albidolilacea</name>
    <dbReference type="NCBI Taxonomy" id="1033008"/>
    <lineage>
        <taxon>Eukaryota</taxon>
        <taxon>Fungi</taxon>
        <taxon>Dikarya</taxon>
        <taxon>Basidiomycota</taxon>
        <taxon>Agaricomycotina</taxon>
        <taxon>Agaricomycetes</taxon>
        <taxon>Agaricomycetidae</taxon>
        <taxon>Agaricales</taxon>
        <taxon>Marasmiineae</taxon>
        <taxon>Mycenaceae</taxon>
        <taxon>Mycena</taxon>
    </lineage>
</organism>
<reference evidence="1" key="1">
    <citation type="submission" date="2023-03" db="EMBL/GenBank/DDBJ databases">
        <title>Massive genome expansion in bonnet fungi (Mycena s.s.) driven by repeated elements and novel gene families across ecological guilds.</title>
        <authorList>
            <consortium name="Lawrence Berkeley National Laboratory"/>
            <person name="Harder C.B."/>
            <person name="Miyauchi S."/>
            <person name="Viragh M."/>
            <person name="Kuo A."/>
            <person name="Thoen E."/>
            <person name="Andreopoulos B."/>
            <person name="Lu D."/>
            <person name="Skrede I."/>
            <person name="Drula E."/>
            <person name="Henrissat B."/>
            <person name="Morin E."/>
            <person name="Kohler A."/>
            <person name="Barry K."/>
            <person name="LaButti K."/>
            <person name="Morin E."/>
            <person name="Salamov A."/>
            <person name="Lipzen A."/>
            <person name="Mereny Z."/>
            <person name="Hegedus B."/>
            <person name="Baldrian P."/>
            <person name="Stursova M."/>
            <person name="Weitz H."/>
            <person name="Taylor A."/>
            <person name="Grigoriev I.V."/>
            <person name="Nagy L.G."/>
            <person name="Martin F."/>
            <person name="Kauserud H."/>
        </authorList>
    </citation>
    <scope>NUCLEOTIDE SEQUENCE</scope>
    <source>
        <strain evidence="1">CBHHK002</strain>
    </source>
</reference>
<keyword evidence="2" id="KW-1185">Reference proteome</keyword>
<dbReference type="Proteomes" id="UP001218218">
    <property type="component" value="Unassembled WGS sequence"/>
</dbReference>
<proteinExistence type="predicted"/>